<feature type="domain" description="Transposase IS4-like" evidence="1">
    <location>
        <begin position="1"/>
        <end position="277"/>
    </location>
</feature>
<proteinExistence type="predicted"/>
<dbReference type="AlphaFoldDB" id="S3C742"/>
<dbReference type="InterPro" id="IPR002559">
    <property type="entry name" value="Transposase_11"/>
</dbReference>
<evidence type="ECO:0000259" key="1">
    <source>
        <dbReference type="Pfam" id="PF01609"/>
    </source>
</evidence>
<dbReference type="STRING" id="1203554.HMPREF1476_00274"/>
<dbReference type="Proteomes" id="UP000014400">
    <property type="component" value="Unassembled WGS sequence"/>
</dbReference>
<dbReference type="eggNOG" id="COG5421">
    <property type="taxonomic scope" value="Bacteria"/>
</dbReference>
<reference evidence="2 3" key="1">
    <citation type="submission" date="2013-04" db="EMBL/GenBank/DDBJ databases">
        <title>The Genome Sequence of Sutterella wadsworthensis HGA0223.</title>
        <authorList>
            <consortium name="The Broad Institute Genomics Platform"/>
            <person name="Earl A."/>
            <person name="Ward D."/>
            <person name="Feldgarden M."/>
            <person name="Gevers D."/>
            <person name="Schmidt T.M."/>
            <person name="Dover J."/>
            <person name="Dai D."/>
            <person name="Walker B."/>
            <person name="Young S."/>
            <person name="Zeng Q."/>
            <person name="Gargeya S."/>
            <person name="Fitzgerald M."/>
            <person name="Haas B."/>
            <person name="Abouelleil A."/>
            <person name="Allen A.W."/>
            <person name="Alvarado L."/>
            <person name="Arachchi H.M."/>
            <person name="Berlin A.M."/>
            <person name="Chapman S.B."/>
            <person name="Gainer-Dewar J."/>
            <person name="Goldberg J."/>
            <person name="Griggs A."/>
            <person name="Gujja S."/>
            <person name="Hansen M."/>
            <person name="Howarth C."/>
            <person name="Imamovic A."/>
            <person name="Ireland A."/>
            <person name="Larimer J."/>
            <person name="McCowan C."/>
            <person name="Murphy C."/>
            <person name="Pearson M."/>
            <person name="Poon T.W."/>
            <person name="Priest M."/>
            <person name="Roberts A."/>
            <person name="Saif S."/>
            <person name="Shea T."/>
            <person name="Sisk P."/>
            <person name="Sykes S."/>
            <person name="Wortman J."/>
            <person name="Nusbaum C."/>
            <person name="Birren B."/>
        </authorList>
    </citation>
    <scope>NUCLEOTIDE SEQUENCE [LARGE SCALE GENOMIC DNA]</scope>
    <source>
        <strain evidence="2 3">HGA0223</strain>
    </source>
</reference>
<dbReference type="PANTHER" id="PTHR34614">
    <property type="match status" value="1"/>
</dbReference>
<dbReference type="GO" id="GO:0006313">
    <property type="term" value="P:DNA transposition"/>
    <property type="evidence" value="ECO:0007669"/>
    <property type="project" value="InterPro"/>
</dbReference>
<sequence length="378" mass="43710">MDNTSISTYSKTIGDAAYGHAKRDPDLKQINYTFVCDQKDGEIVFAYTYEGSINDAAALKEIIYRMRAADLDLSNVTLVTDRGYSSLQNVQKMINLELKFIQGVRIVEDVMKLRFDEYRESFRDIGFYDAETRAYARTVKESWKLETDSGTLNKELFVHLYRFPGADEDEMTELAARVAEILKFKAENREVPPELWRTYRRYIKELPAAEGRKKRWDRNDEAIREAVRYAGMFVIRSNIESDPFAALQAYKKRNIVELDFSQYKNWVDGDRLRCTSKSYLGKLFVCTIAASLRLMMMSRAQTNAKTAGLKIPKDSMDVLMAKLRGIKAEKRTNANAWVVQKPRDMLALLGLENPELRDACSLKQGQFRQYLYQARDLI</sequence>
<evidence type="ECO:0000313" key="3">
    <source>
        <dbReference type="Proteomes" id="UP000014400"/>
    </source>
</evidence>
<dbReference type="PATRIC" id="fig|1203554.3.peg.252"/>
<evidence type="ECO:0000313" key="2">
    <source>
        <dbReference type="EMBL" id="EPE02038.1"/>
    </source>
</evidence>
<protein>
    <recommendedName>
        <fullName evidence="1">Transposase IS4-like domain-containing protein</fullName>
    </recommendedName>
</protein>
<keyword evidence="3" id="KW-1185">Reference proteome</keyword>
<name>S3C742_9BURK</name>
<dbReference type="Pfam" id="PF01609">
    <property type="entry name" value="DDE_Tnp_1"/>
    <property type="match status" value="1"/>
</dbReference>
<organism evidence="2 3">
    <name type="scientific">Sutterella wadsworthensis HGA0223</name>
    <dbReference type="NCBI Taxonomy" id="1203554"/>
    <lineage>
        <taxon>Bacteria</taxon>
        <taxon>Pseudomonadati</taxon>
        <taxon>Pseudomonadota</taxon>
        <taxon>Betaproteobacteria</taxon>
        <taxon>Burkholderiales</taxon>
        <taxon>Sutterellaceae</taxon>
        <taxon>Sutterella</taxon>
    </lineage>
</organism>
<dbReference type="GO" id="GO:0004803">
    <property type="term" value="F:transposase activity"/>
    <property type="evidence" value="ECO:0007669"/>
    <property type="project" value="InterPro"/>
</dbReference>
<dbReference type="HOGENOM" id="CLU_731429_0_0_4"/>
<dbReference type="PANTHER" id="PTHR34614:SF2">
    <property type="entry name" value="TRANSPOSASE IS4-LIKE DOMAIN-CONTAINING PROTEIN"/>
    <property type="match status" value="1"/>
</dbReference>
<dbReference type="EMBL" id="ATCF01000004">
    <property type="protein sequence ID" value="EPE02038.1"/>
    <property type="molecule type" value="Genomic_DNA"/>
</dbReference>
<dbReference type="GO" id="GO:0003677">
    <property type="term" value="F:DNA binding"/>
    <property type="evidence" value="ECO:0007669"/>
    <property type="project" value="InterPro"/>
</dbReference>
<comment type="caution">
    <text evidence="2">The sequence shown here is derived from an EMBL/GenBank/DDBJ whole genome shotgun (WGS) entry which is preliminary data.</text>
</comment>
<gene>
    <name evidence="2" type="ORF">HMPREF1476_00274</name>
</gene>
<accession>S3C742</accession>